<protein>
    <submittedName>
        <fullName evidence="2">Uncharacterized protein</fullName>
    </submittedName>
</protein>
<feature type="region of interest" description="Disordered" evidence="1">
    <location>
        <begin position="1"/>
        <end position="75"/>
    </location>
</feature>
<evidence type="ECO:0000256" key="1">
    <source>
        <dbReference type="SAM" id="MobiDB-lite"/>
    </source>
</evidence>
<dbReference type="EMBL" id="JAUYZG010000022">
    <property type="protein sequence ID" value="KAK2872538.1"/>
    <property type="molecule type" value="Genomic_DNA"/>
</dbReference>
<feature type="compositionally biased region" description="Basic and acidic residues" evidence="1">
    <location>
        <begin position="1"/>
        <end position="13"/>
    </location>
</feature>
<organism evidence="2 3">
    <name type="scientific">Cirrhinus molitorella</name>
    <name type="common">mud carp</name>
    <dbReference type="NCBI Taxonomy" id="172907"/>
    <lineage>
        <taxon>Eukaryota</taxon>
        <taxon>Metazoa</taxon>
        <taxon>Chordata</taxon>
        <taxon>Craniata</taxon>
        <taxon>Vertebrata</taxon>
        <taxon>Euteleostomi</taxon>
        <taxon>Actinopterygii</taxon>
        <taxon>Neopterygii</taxon>
        <taxon>Teleostei</taxon>
        <taxon>Ostariophysi</taxon>
        <taxon>Cypriniformes</taxon>
        <taxon>Cyprinidae</taxon>
        <taxon>Labeoninae</taxon>
        <taxon>Labeonini</taxon>
        <taxon>Cirrhinus</taxon>
    </lineage>
</organism>
<keyword evidence="3" id="KW-1185">Reference proteome</keyword>
<dbReference type="AlphaFoldDB" id="A0AA88TDG1"/>
<dbReference type="Proteomes" id="UP001187343">
    <property type="component" value="Unassembled WGS sequence"/>
</dbReference>
<sequence length="75" mass="8519">MGEEIGKEEIGKIKEKKKWGRMKGLPNTHSICMPFSPEHTGSLCAGEKKKEGEGKRDRRRKRERESNAPSKKGHS</sequence>
<evidence type="ECO:0000313" key="2">
    <source>
        <dbReference type="EMBL" id="KAK2872538.1"/>
    </source>
</evidence>
<accession>A0AA88TDG1</accession>
<feature type="compositionally biased region" description="Basic and acidic residues" evidence="1">
    <location>
        <begin position="46"/>
        <end position="56"/>
    </location>
</feature>
<evidence type="ECO:0000313" key="3">
    <source>
        <dbReference type="Proteomes" id="UP001187343"/>
    </source>
</evidence>
<reference evidence="2" key="1">
    <citation type="submission" date="2023-08" db="EMBL/GenBank/DDBJ databases">
        <title>Chromosome-level Genome Assembly of mud carp (Cirrhinus molitorella).</title>
        <authorList>
            <person name="Liu H."/>
        </authorList>
    </citation>
    <scope>NUCLEOTIDE SEQUENCE</scope>
    <source>
        <strain evidence="2">Prfri</strain>
        <tissue evidence="2">Muscle</tissue>
    </source>
</reference>
<gene>
    <name evidence="2" type="ORF">Q8A67_022435</name>
</gene>
<comment type="caution">
    <text evidence="2">The sequence shown here is derived from an EMBL/GenBank/DDBJ whole genome shotgun (WGS) entry which is preliminary data.</text>
</comment>
<proteinExistence type="predicted"/>
<name>A0AA88TDG1_9TELE</name>